<organism evidence="2 3">
    <name type="scientific">Aliidiomarina soli</name>
    <dbReference type="NCBI Taxonomy" id="1928574"/>
    <lineage>
        <taxon>Bacteria</taxon>
        <taxon>Pseudomonadati</taxon>
        <taxon>Pseudomonadota</taxon>
        <taxon>Gammaproteobacteria</taxon>
        <taxon>Alteromonadales</taxon>
        <taxon>Idiomarinaceae</taxon>
        <taxon>Aliidiomarina</taxon>
    </lineage>
</organism>
<dbReference type="InterPro" id="IPR046516">
    <property type="entry name" value="DUF6694"/>
</dbReference>
<proteinExistence type="predicted"/>
<keyword evidence="3" id="KW-1185">Reference proteome</keyword>
<dbReference type="RefSeq" id="WP_126799292.1">
    <property type="nucleotide sequence ID" value="NZ_PIPO01000004.1"/>
</dbReference>
<gene>
    <name evidence="2" type="ORF">CWE14_10260</name>
</gene>
<comment type="caution">
    <text evidence="2">The sequence shown here is derived from an EMBL/GenBank/DDBJ whole genome shotgun (WGS) entry which is preliminary data.</text>
</comment>
<dbReference type="Proteomes" id="UP000287823">
    <property type="component" value="Unassembled WGS sequence"/>
</dbReference>
<feature type="signal peptide" evidence="1">
    <location>
        <begin position="1"/>
        <end position="26"/>
    </location>
</feature>
<reference evidence="2 3" key="1">
    <citation type="journal article" date="2011" name="Front. Microbiol.">
        <title>Genomic signatures of strain selection and enhancement in Bacillus atrophaeus var. globigii, a historical biowarfare simulant.</title>
        <authorList>
            <person name="Gibbons H.S."/>
            <person name="Broomall S.M."/>
            <person name="McNew L.A."/>
            <person name="Daligault H."/>
            <person name="Chapman C."/>
            <person name="Bruce D."/>
            <person name="Karavis M."/>
            <person name="Krepps M."/>
            <person name="McGregor P.A."/>
            <person name="Hong C."/>
            <person name="Park K.H."/>
            <person name="Akmal A."/>
            <person name="Feldman A."/>
            <person name="Lin J.S."/>
            <person name="Chang W.E."/>
            <person name="Higgs B.W."/>
            <person name="Demirev P."/>
            <person name="Lindquist J."/>
            <person name="Liem A."/>
            <person name="Fochler E."/>
            <person name="Read T.D."/>
            <person name="Tapia R."/>
            <person name="Johnson S."/>
            <person name="Bishop-Lilly K.A."/>
            <person name="Detter C."/>
            <person name="Han C."/>
            <person name="Sozhamannan S."/>
            <person name="Rosenzweig C.N."/>
            <person name="Skowronski E.W."/>
        </authorList>
    </citation>
    <scope>NUCLEOTIDE SEQUENCE [LARGE SCALE GENOMIC DNA]</scope>
    <source>
        <strain evidence="2 3">Y4G10-17</strain>
    </source>
</reference>
<feature type="chain" id="PRO_5019260139" description="Peptidylprolyl isomerase" evidence="1">
    <location>
        <begin position="27"/>
        <end position="107"/>
    </location>
</feature>
<evidence type="ECO:0000313" key="2">
    <source>
        <dbReference type="EMBL" id="RUO32518.1"/>
    </source>
</evidence>
<dbReference type="EMBL" id="PIPO01000004">
    <property type="protein sequence ID" value="RUO32518.1"/>
    <property type="molecule type" value="Genomic_DNA"/>
</dbReference>
<evidence type="ECO:0000313" key="3">
    <source>
        <dbReference type="Proteomes" id="UP000287823"/>
    </source>
</evidence>
<evidence type="ECO:0008006" key="4">
    <source>
        <dbReference type="Google" id="ProtNLM"/>
    </source>
</evidence>
<evidence type="ECO:0000256" key="1">
    <source>
        <dbReference type="SAM" id="SignalP"/>
    </source>
</evidence>
<name>A0A432WFH0_9GAMM</name>
<protein>
    <recommendedName>
        <fullName evidence="4">Peptidylprolyl isomerase</fullName>
    </recommendedName>
</protein>
<keyword evidence="1" id="KW-0732">Signal</keyword>
<sequence>MKQTAFAKFWLLAVAFFVLSACSDMSSEPTLDLSNESAFEASVEQVMQSLDEQSQTEFSDALSLIMFDELMAGTSAGMPEEEIEQAIYQRLHGKTGEQVIQDMEENL</sequence>
<dbReference type="Pfam" id="PF20404">
    <property type="entry name" value="DUF6694"/>
    <property type="match status" value="1"/>
</dbReference>
<dbReference type="AlphaFoldDB" id="A0A432WFH0"/>
<dbReference type="PROSITE" id="PS51257">
    <property type="entry name" value="PROKAR_LIPOPROTEIN"/>
    <property type="match status" value="1"/>
</dbReference>
<accession>A0A432WFH0</accession>